<keyword evidence="5" id="KW-1185">Reference proteome</keyword>
<comment type="caution">
    <text evidence="4">The sequence shown here is derived from an EMBL/GenBank/DDBJ whole genome shotgun (WGS) entry which is preliminary data.</text>
</comment>
<feature type="compositionally biased region" description="Polar residues" evidence="2">
    <location>
        <begin position="37"/>
        <end position="55"/>
    </location>
</feature>
<dbReference type="PANTHER" id="PTHR18916">
    <property type="entry name" value="DYNACTIN 1-RELATED MICROTUBULE-BINDING"/>
    <property type="match status" value="1"/>
</dbReference>
<organism evidence="4 5">
    <name type="scientific">Hydnum rufescens UP504</name>
    <dbReference type="NCBI Taxonomy" id="1448309"/>
    <lineage>
        <taxon>Eukaryota</taxon>
        <taxon>Fungi</taxon>
        <taxon>Dikarya</taxon>
        <taxon>Basidiomycota</taxon>
        <taxon>Agaricomycotina</taxon>
        <taxon>Agaricomycetes</taxon>
        <taxon>Cantharellales</taxon>
        <taxon>Hydnaceae</taxon>
        <taxon>Hydnum</taxon>
    </lineage>
</organism>
<dbReference type="AlphaFoldDB" id="A0A9P6DL36"/>
<dbReference type="PROSITE" id="PS00845">
    <property type="entry name" value="CAP_GLY_1"/>
    <property type="match status" value="1"/>
</dbReference>
<feature type="coiled-coil region" evidence="1">
    <location>
        <begin position="615"/>
        <end position="692"/>
    </location>
</feature>
<evidence type="ECO:0000256" key="1">
    <source>
        <dbReference type="SAM" id="Coils"/>
    </source>
</evidence>
<proteinExistence type="predicted"/>
<feature type="region of interest" description="Disordered" evidence="2">
    <location>
        <begin position="903"/>
        <end position="936"/>
    </location>
</feature>
<evidence type="ECO:0000256" key="2">
    <source>
        <dbReference type="SAM" id="MobiDB-lite"/>
    </source>
</evidence>
<name>A0A9P6DL36_9AGAM</name>
<feature type="region of interest" description="Disordered" evidence="2">
    <location>
        <begin position="315"/>
        <end position="405"/>
    </location>
</feature>
<dbReference type="InterPro" id="IPR000938">
    <property type="entry name" value="CAP-Gly_domain"/>
</dbReference>
<sequence length="1186" mass="128194">MMSMPQTPGGRGAPRMSGIPTPGARSTSGIPTPGRPRSTTHGQSDNQWRPSNPSEFLNDADAMRALNEAIRANDPAQHRLTADSLLSSVSSDASGRRSAAGKPPSSYIAPRASTSSAASSNSNAGLRPKTPSSAASSSYRTSQTPRSSTTSVSSRPASRTSDVFGRTPSRQSQHQPPPNRALDLGDLVRIESLGVEGVLQFLGETEFKAGVWAGVELTGQYAGKGKNDGTVNGIRYFDCAPLCGVFVAPTKLSRPDPRPPSVVSSYGRATPSGRVTPSLPNGGTLNRLGMSTFKTPEPKISAGSRASKYIGLTAKQLSSSREMPGPRIGSTSPSRSPARAVTSIHTTPKATGRPSALGLPGPKPRPSLGSSVTATPRPTPGMTRSRIVRSPAPDLPPTTFLNGSPSRMIRPSGSGPGPFAKPITPTFSQTSSDTFVEELPPESGKSDDSRALEANARALEDRITKLISGAILANGLASDTSTSVTTSPAQSQPTSLLPAGQVQQLLARVEELERVKQAPSPPSTTLPSLPSETVLALEAEKAAALVQVTALEAQANAREASAREEKAKLESKLRTVEQITSDVRAQLEGKITQLSALEATVQILKTENSNKDMTIAECGAALNSEKEALKVLEEKMTRTTATLQEDKAELTLQVEELRLAGQETIALYEERLSNSEAHRYELEDAVKSLEDQVKKSSEPISPAVIAARATTAAQIDNQTLHEQVTHLQKKVSTLEEQLDDARSAQERDEQAVMTRITRFRDNEIQFRKDLAEARRQNDEISKAEAVARARVEEVTEALRESDLALEDARAEIETLRVEVSSLEAAQSAHATADASSDDLVGKLKVQLEDAQASLRKQQDHTGSNDALKAQVAALKSELSELQQRYGDALSTAKDYEARMSDLARQVDQRTTELEATRASPSRDSPSSKYPNGRDENLRDQVTGLKHVVQELTKENAVLSSSNKVLDSDNKMLLNETAELRESLKQLEDTFEQSILREQKALDAADSDANSSPLLQDVATLRQTVKDGQSRHEREMDQMRKQLADMEKKHARTVHDLNKEISELENLVEAKIYREDDLEREIERLKEKLSRRNAKASGESMLSRKPSSQISTESERSSATYEAPSETNVCEVCGEKGHDLLTCHLVFNDSSGKINGAKPTSRDDLWCEDCESRGHVTADCPHSQDVF</sequence>
<gene>
    <name evidence="4" type="ORF">BS47DRAFT_393104</name>
</gene>
<feature type="region of interest" description="Disordered" evidence="2">
    <location>
        <begin position="253"/>
        <end position="301"/>
    </location>
</feature>
<dbReference type="Proteomes" id="UP000886523">
    <property type="component" value="Unassembled WGS sequence"/>
</dbReference>
<keyword evidence="1" id="KW-0175">Coiled coil</keyword>
<accession>A0A9P6DL36</accession>
<feature type="compositionally biased region" description="Low complexity" evidence="2">
    <location>
        <begin position="82"/>
        <end position="101"/>
    </location>
</feature>
<evidence type="ECO:0000259" key="3">
    <source>
        <dbReference type="PROSITE" id="PS50245"/>
    </source>
</evidence>
<reference evidence="4" key="1">
    <citation type="journal article" date="2020" name="Nat. Commun.">
        <title>Large-scale genome sequencing of mycorrhizal fungi provides insights into the early evolution of symbiotic traits.</title>
        <authorList>
            <person name="Miyauchi S."/>
            <person name="Kiss E."/>
            <person name="Kuo A."/>
            <person name="Drula E."/>
            <person name="Kohler A."/>
            <person name="Sanchez-Garcia M."/>
            <person name="Morin E."/>
            <person name="Andreopoulos B."/>
            <person name="Barry K.W."/>
            <person name="Bonito G."/>
            <person name="Buee M."/>
            <person name="Carver A."/>
            <person name="Chen C."/>
            <person name="Cichocki N."/>
            <person name="Clum A."/>
            <person name="Culley D."/>
            <person name="Crous P.W."/>
            <person name="Fauchery L."/>
            <person name="Girlanda M."/>
            <person name="Hayes R.D."/>
            <person name="Keri Z."/>
            <person name="LaButti K."/>
            <person name="Lipzen A."/>
            <person name="Lombard V."/>
            <person name="Magnuson J."/>
            <person name="Maillard F."/>
            <person name="Murat C."/>
            <person name="Nolan M."/>
            <person name="Ohm R.A."/>
            <person name="Pangilinan J."/>
            <person name="Pereira M.F."/>
            <person name="Perotto S."/>
            <person name="Peter M."/>
            <person name="Pfister S."/>
            <person name="Riley R."/>
            <person name="Sitrit Y."/>
            <person name="Stielow J.B."/>
            <person name="Szollosi G."/>
            <person name="Zifcakova L."/>
            <person name="Stursova M."/>
            <person name="Spatafora J.W."/>
            <person name="Tedersoo L."/>
            <person name="Vaario L.M."/>
            <person name="Yamada A."/>
            <person name="Yan M."/>
            <person name="Wang P."/>
            <person name="Xu J."/>
            <person name="Bruns T."/>
            <person name="Baldrian P."/>
            <person name="Vilgalys R."/>
            <person name="Dunand C."/>
            <person name="Henrissat B."/>
            <person name="Grigoriev I.V."/>
            <person name="Hibbett D."/>
            <person name="Nagy L.G."/>
            <person name="Martin F.M."/>
        </authorList>
    </citation>
    <scope>NUCLEOTIDE SEQUENCE</scope>
    <source>
        <strain evidence="4">UP504</strain>
    </source>
</reference>
<dbReference type="EMBL" id="MU129106">
    <property type="protein sequence ID" value="KAF9506601.1"/>
    <property type="molecule type" value="Genomic_DNA"/>
</dbReference>
<feature type="compositionally biased region" description="Low complexity" evidence="2">
    <location>
        <begin position="132"/>
        <end position="161"/>
    </location>
</feature>
<feature type="compositionally biased region" description="Low complexity" evidence="2">
    <location>
        <begin position="112"/>
        <end position="124"/>
    </location>
</feature>
<dbReference type="Gene3D" id="2.30.30.190">
    <property type="entry name" value="CAP Gly-rich-like domain"/>
    <property type="match status" value="1"/>
</dbReference>
<feature type="region of interest" description="Disordered" evidence="2">
    <location>
        <begin position="430"/>
        <end position="450"/>
    </location>
</feature>
<dbReference type="OrthoDB" id="2130750at2759"/>
<dbReference type="Pfam" id="PF01302">
    <property type="entry name" value="CAP_GLY"/>
    <property type="match status" value="1"/>
</dbReference>
<dbReference type="SUPFAM" id="SSF74924">
    <property type="entry name" value="Cap-Gly domain"/>
    <property type="match status" value="1"/>
</dbReference>
<feature type="domain" description="CAP-Gly" evidence="3">
    <location>
        <begin position="203"/>
        <end position="248"/>
    </location>
</feature>
<dbReference type="PROSITE" id="PS50245">
    <property type="entry name" value="CAP_GLY_2"/>
    <property type="match status" value="1"/>
</dbReference>
<feature type="coiled-coil region" evidence="1">
    <location>
        <begin position="534"/>
        <end position="579"/>
    </location>
</feature>
<evidence type="ECO:0000313" key="5">
    <source>
        <dbReference type="Proteomes" id="UP000886523"/>
    </source>
</evidence>
<dbReference type="InterPro" id="IPR036859">
    <property type="entry name" value="CAP-Gly_dom_sf"/>
</dbReference>
<dbReference type="SMART" id="SM01052">
    <property type="entry name" value="CAP_GLY"/>
    <property type="match status" value="1"/>
</dbReference>
<dbReference type="Gene3D" id="4.10.60.10">
    <property type="entry name" value="Zinc finger, CCHC-type"/>
    <property type="match status" value="1"/>
</dbReference>
<feature type="compositionally biased region" description="Polar residues" evidence="2">
    <location>
        <begin position="273"/>
        <end position="284"/>
    </location>
</feature>
<feature type="region of interest" description="Disordered" evidence="2">
    <location>
        <begin position="1"/>
        <end position="182"/>
    </location>
</feature>
<feature type="compositionally biased region" description="Polar residues" evidence="2">
    <location>
        <begin position="918"/>
        <end position="929"/>
    </location>
</feature>
<protein>
    <recommendedName>
        <fullName evidence="3">CAP-Gly domain-containing protein</fullName>
    </recommendedName>
</protein>
<feature type="compositionally biased region" description="Basic and acidic residues" evidence="2">
    <location>
        <begin position="903"/>
        <end position="915"/>
    </location>
</feature>
<feature type="coiled-coil region" evidence="1">
    <location>
        <begin position="717"/>
        <end position="751"/>
    </location>
</feature>
<evidence type="ECO:0000313" key="4">
    <source>
        <dbReference type="EMBL" id="KAF9506601.1"/>
    </source>
</evidence>
<feature type="region of interest" description="Disordered" evidence="2">
    <location>
        <begin position="1088"/>
        <end position="1124"/>
    </location>
</feature>